<dbReference type="InterPro" id="IPR011029">
    <property type="entry name" value="DEATH-like_dom_sf"/>
</dbReference>
<feature type="region of interest" description="Disordered" evidence="3">
    <location>
        <begin position="284"/>
        <end position="311"/>
    </location>
</feature>
<keyword evidence="6" id="KW-1185">Reference proteome</keyword>
<dbReference type="InterPro" id="IPR004020">
    <property type="entry name" value="DAPIN"/>
</dbReference>
<dbReference type="Pfam" id="PF02758">
    <property type="entry name" value="PYRIN"/>
    <property type="match status" value="1"/>
</dbReference>
<keyword evidence="1" id="KW-0833">Ubl conjugation pathway</keyword>
<proteinExistence type="predicted"/>
<gene>
    <name evidence="5" type="ORF">P7K49_022870</name>
</gene>
<comment type="caution">
    <text evidence="5">The sequence shown here is derived from an EMBL/GenBank/DDBJ whole genome shotgun (WGS) entry which is preliminary data.</text>
</comment>
<evidence type="ECO:0000313" key="6">
    <source>
        <dbReference type="Proteomes" id="UP001266305"/>
    </source>
</evidence>
<dbReference type="Proteomes" id="UP001266305">
    <property type="component" value="Unassembled WGS sequence"/>
</dbReference>
<sequence length="487" mass="52612">MAMTPSDHLLSTLEELVPYDFEKFKFKLQNTSVEKKHSRIPRGQIQTARPVKMATLLVTYYGEEYAVRLTLQVLRAMNQRLLAEELHRAAVQEYSTEESGTDGSAASSSLGAEDSRSLKPEPRSLKTLDDVPEGRERSCPRQCGDRAANPRCPQPEAGKGLPRKAPGKHREIASEGLDTQGKPRTRTQSPALTSGRSPSRAREGVQAQVQLRRNASSAGRLQGLAGGTLGRRECRAFEVNQPSGKKRPKSLEFTVSTGEKVPPNPEILLTLEEMRAVNPDLAAASQAGSTPDGGACPKAASGHPEATGSCTPGCPRCQASHETKSTGSLSPQPLPQCKRHLKQVQLLFCKDHGGGLLGVPGHTCPPTDPRTPPSSAPQKQTEMLKQQVERKLEQLYHFLEQQQHLFVASLEDLGQMVGQFKKAYDTCVSRDIALLDTLIGELEAKQCQSAWELLQVGVPGPSFLGLPVPIRMSQAPSSAISSAGASG</sequence>
<evidence type="ECO:0000313" key="5">
    <source>
        <dbReference type="EMBL" id="KAK2097419.1"/>
    </source>
</evidence>
<feature type="compositionally biased region" description="Polar residues" evidence="3">
    <location>
        <begin position="101"/>
        <end position="110"/>
    </location>
</feature>
<reference evidence="5 6" key="1">
    <citation type="submission" date="2023-05" db="EMBL/GenBank/DDBJ databases">
        <title>B98-5 Cell Line De Novo Hybrid Assembly: An Optical Mapping Approach.</title>
        <authorList>
            <person name="Kananen K."/>
            <person name="Auerbach J.A."/>
            <person name="Kautto E."/>
            <person name="Blachly J.S."/>
        </authorList>
    </citation>
    <scope>NUCLEOTIDE SEQUENCE [LARGE SCALE GENOMIC DNA]</scope>
    <source>
        <strain evidence="5">B95-8</strain>
        <tissue evidence="5">Cell line</tissue>
    </source>
</reference>
<dbReference type="InterPro" id="IPR050143">
    <property type="entry name" value="TRIM/RBCC"/>
</dbReference>
<dbReference type="EMBL" id="JASSZA010000011">
    <property type="protein sequence ID" value="KAK2097419.1"/>
    <property type="molecule type" value="Genomic_DNA"/>
</dbReference>
<dbReference type="CDD" id="cd08321">
    <property type="entry name" value="Pyrin_ASC-like"/>
    <property type="match status" value="1"/>
</dbReference>
<evidence type="ECO:0000256" key="2">
    <source>
        <dbReference type="ARBA" id="ARBA00023054"/>
    </source>
</evidence>
<dbReference type="PANTHER" id="PTHR24103">
    <property type="entry name" value="E3 UBIQUITIN-PROTEIN LIGASE TRIM"/>
    <property type="match status" value="1"/>
</dbReference>
<organism evidence="5 6">
    <name type="scientific">Saguinus oedipus</name>
    <name type="common">Cotton-top tamarin</name>
    <name type="synonym">Oedipomidas oedipus</name>
    <dbReference type="NCBI Taxonomy" id="9490"/>
    <lineage>
        <taxon>Eukaryota</taxon>
        <taxon>Metazoa</taxon>
        <taxon>Chordata</taxon>
        <taxon>Craniata</taxon>
        <taxon>Vertebrata</taxon>
        <taxon>Euteleostomi</taxon>
        <taxon>Mammalia</taxon>
        <taxon>Eutheria</taxon>
        <taxon>Euarchontoglires</taxon>
        <taxon>Primates</taxon>
        <taxon>Haplorrhini</taxon>
        <taxon>Platyrrhini</taxon>
        <taxon>Cebidae</taxon>
        <taxon>Callitrichinae</taxon>
        <taxon>Saguinus</taxon>
    </lineage>
</organism>
<dbReference type="SUPFAM" id="SSF47986">
    <property type="entry name" value="DEATH domain"/>
    <property type="match status" value="1"/>
</dbReference>
<evidence type="ECO:0000256" key="1">
    <source>
        <dbReference type="ARBA" id="ARBA00022786"/>
    </source>
</evidence>
<dbReference type="PROSITE" id="PS50824">
    <property type="entry name" value="DAPIN"/>
    <property type="match status" value="1"/>
</dbReference>
<feature type="compositionally biased region" description="Polar residues" evidence="3">
    <location>
        <begin position="186"/>
        <end position="197"/>
    </location>
</feature>
<feature type="domain" description="Pyrin" evidence="4">
    <location>
        <begin position="1"/>
        <end position="92"/>
    </location>
</feature>
<keyword evidence="2" id="KW-0175">Coiled coil</keyword>
<protein>
    <recommendedName>
        <fullName evidence="4">Pyrin domain-containing protein</fullName>
    </recommendedName>
</protein>
<accession>A0ABQ9UKU1</accession>
<evidence type="ECO:0000256" key="3">
    <source>
        <dbReference type="SAM" id="MobiDB-lite"/>
    </source>
</evidence>
<dbReference type="SMART" id="SM01289">
    <property type="entry name" value="PYRIN"/>
    <property type="match status" value="1"/>
</dbReference>
<feature type="region of interest" description="Disordered" evidence="3">
    <location>
        <begin position="93"/>
        <end position="205"/>
    </location>
</feature>
<feature type="compositionally biased region" description="Basic and acidic residues" evidence="3">
    <location>
        <begin position="113"/>
        <end position="139"/>
    </location>
</feature>
<dbReference type="Gene3D" id="1.10.533.10">
    <property type="entry name" value="Death Domain, Fas"/>
    <property type="match status" value="1"/>
</dbReference>
<evidence type="ECO:0000259" key="4">
    <source>
        <dbReference type="PROSITE" id="PS50824"/>
    </source>
</evidence>
<name>A0ABQ9UKU1_SAGOE</name>